<dbReference type="Pfam" id="PF12796">
    <property type="entry name" value="Ank_2"/>
    <property type="match status" value="1"/>
</dbReference>
<dbReference type="SUPFAM" id="SSF48403">
    <property type="entry name" value="Ankyrin repeat"/>
    <property type="match status" value="3"/>
</dbReference>
<name>A0ABR2H3N1_9EUKA</name>
<sequence length="2239" mass="262540">MNGKKIAITWFNKLNQQFAVSINKSDDSESKTSSKKQKGDVNFSFKMSQFNPFDQNQHFIIHSINPNNIFPDSFYIIESILYPNHFVEIAEETIVLRKKQKSPTKWQFIDGHFTCEKGKYYLFYDSNDTFPLKIINHKKFNDIHPNELAEFNSKLLFHLCFYDGNSIPENLPIVFYSPLFKKVMSSSFNSKIGLQMAKFNDHSKFQAWIFNSFEKSELCNSVDSNYFLTNDLSKNKISLSQLGTQKGQYCIGYRNYKLMFTQPFSYIQYDTNTQTFGIQNKDQGFIRTFKKHKKKNDANEKNGINHPSAFLIFLSNQRNLFEINHVWKHWYLYDFLSPRMNKTYFKFTRERNDVFVFEKDKQLFENASEIDFSNSSNKKMICKFFRTTLNYNSNGKYKHVDSRIFISNDPRILLSNVQLDDNSSITISLILDQQFVYDEYNNNYFKIGHNCLFEDCLDYCNNSDNNNNNNSQYSLSLDENSYVSASESSLCQDNDWRSKKIYISDELQNTILNSSESLVNLLLERKEEEELRDDELLIYINKKDIPSKISKKFARLLKGNHITISKENSNYCKKLGERMGITGLIDVANVIESFSVQYERLLNLSDIQRMLMTINPSNYKSLVNHLESEINNYDSQTICWLIISVSVCKPLENDSLARFCSIFLQKQNDVFKKEFKKTIQRSFISPEPNFFFLKKIHDYCEDLFSHDEIKKLLQLKRKNIPDIIFFYKEFPELIDENELKDLQKEQENFDEFIDTGLNSSTLMKIIRNDDIDSFQQIVINQKIDVNQETKNSSLERIPILKNNPSLIQYAAFFGAVKIFKYLFLNEAKLDKKDYSNRTCYHYAIAGGNSEIIHTIHQKMNKKKYSTDMIACAIKYGQDDVFQWIMSNISSDNLKKVIMQDLILTSVISKNIGCLLNLVEYLYQVNSKCIHYSAIFDNLEFLKLFLPFYIEDKETLICDAACSGNVDIMKYLMENGYKYNIQFDDYLRKLAIKIAIKFDNSEMFQFLSNEKDYSDKNFFYAVCCGSLSILQLFSEFDYSNILLNNVPFIISLITQKSNAIDVLMKSRYFNYKEKFNYHSIFYYAVTNKMFDLAAKLYSQYPNYYDVNENGLLVDNCTDPEIVGFLIGYNELHVNSKNSNNQTSIDILTHSSLLNGNVKKSISYLLKRPDIQINPNHIILNSIQIQDYNLFEIILNYCVEHKIIISCFSNEVINEIISKNMYQFIIQLIKNKMITFDQDKLIQICVNSQNANIYHEILNDKIPKEKEMSALIQSMKSNNCEFANYLLDIIKSDFKWINDYIPEDSNTLLTFALNKFKNPTLIGNLLSKKKIDINKPNKFGETPFSVAIKSGQEMSVLHLFISNENIKVKFDDFKAAHESLKRICKEIIYNVIHFDDDPQLIIDYIIEKRDDYLIKSILIPPPIKFTKQKDKNKEEEEYYLNMEEEEEYNDSDDKKIALDYSNMSKDNWNYFERIKKTVFIPAIASYYLMNSNENILSVLHSIDDDLKNDKNVQEKIKYCLCKSLFNNIFNPNIIEYYKMFFVGKQKGDSNKLTLFGNVRTKEIAKDLVRMLYKEKVRTENIIREVGGLNIEGKTAFYTSIEEDNSSLFKYLLNLSKDLNAKLSKQKNKLTDFMIYAKNEDGNNPFYAACLKDKQDTFLNPIMDKMIQLNNSDYFGKYGPLRAAFTKDDLELADILISKGFNIDHYAFCQILQCKKYDIFKKKYLKDMNDFKFDLFMPLYLIQDENELRKIFANDMINYDFIPEGNRDEFDDYLVVSSIRNSNEKIIQLIFNNCDKSKIMFHWQDIHGMTVLHYAIEKSMTNIIYLLIDEFTSTKSKIIVKSTINQNMHNSDLMYPGNDVFCHFFIEDEEKQTPIHYLFKSLNIDYIMYFYKHASAFLKSTNKENIIYDIFNAQILSYEKIETFVEEKALPNLKYKKPTKKIRHRYRNIDDDFLRESSISYSYSSEYISEYSDVDIYYEEANRNVKSVFVNSEGQTLLTFSILNKNLKFIESILAKFPEIDPNRTNKDGVFPLLLAVQNDDLYIFEAIIESNKNEKNPIDINKSGIVFSLCENASNDTLNFCLKKLMKSKNFDFNQKKTVQQGKKSKEKIYLIDIILEKYSILDKETIKIFFESPKLSLNIRSNIVFDLIDKSIGNIVSYSSLFSRIDDDVMKNARTKDDAKDTIATYAAKHYKNYAPLIALIFDKRIDFIESKNAEGKSAVDILKENENLDLVTIILNKNQ</sequence>
<dbReference type="EMBL" id="JAPFFF010000043">
    <property type="protein sequence ID" value="KAK8840832.1"/>
    <property type="molecule type" value="Genomic_DNA"/>
</dbReference>
<dbReference type="InterPro" id="IPR036770">
    <property type="entry name" value="Ankyrin_rpt-contain_sf"/>
</dbReference>
<dbReference type="Gene3D" id="1.25.40.20">
    <property type="entry name" value="Ankyrin repeat-containing domain"/>
    <property type="match status" value="6"/>
</dbReference>
<evidence type="ECO:0000313" key="1">
    <source>
        <dbReference type="EMBL" id="KAK8840832.1"/>
    </source>
</evidence>
<evidence type="ECO:0000313" key="2">
    <source>
        <dbReference type="Proteomes" id="UP001470230"/>
    </source>
</evidence>
<organism evidence="1 2">
    <name type="scientific">Tritrichomonas musculus</name>
    <dbReference type="NCBI Taxonomy" id="1915356"/>
    <lineage>
        <taxon>Eukaryota</taxon>
        <taxon>Metamonada</taxon>
        <taxon>Parabasalia</taxon>
        <taxon>Tritrichomonadida</taxon>
        <taxon>Tritrichomonadidae</taxon>
        <taxon>Tritrichomonas</taxon>
    </lineage>
</organism>
<dbReference type="PANTHER" id="PTHR24121:SF23">
    <property type="entry name" value="NO MECHANORECEPTOR POTENTIAL C, ISOFORM H"/>
    <property type="match status" value="1"/>
</dbReference>
<dbReference type="PANTHER" id="PTHR24121">
    <property type="entry name" value="NO MECHANORECEPTOR POTENTIAL C, ISOFORM D-RELATED"/>
    <property type="match status" value="1"/>
</dbReference>
<evidence type="ECO:0008006" key="3">
    <source>
        <dbReference type="Google" id="ProtNLM"/>
    </source>
</evidence>
<proteinExistence type="predicted"/>
<accession>A0ABR2H3N1</accession>
<protein>
    <recommendedName>
        <fullName evidence="3">Ankyrin</fullName>
    </recommendedName>
</protein>
<dbReference type="Proteomes" id="UP001470230">
    <property type="component" value="Unassembled WGS sequence"/>
</dbReference>
<dbReference type="InterPro" id="IPR002110">
    <property type="entry name" value="Ankyrin_rpt"/>
</dbReference>
<reference evidence="1 2" key="1">
    <citation type="submission" date="2024-04" db="EMBL/GenBank/DDBJ databases">
        <title>Tritrichomonas musculus Genome.</title>
        <authorList>
            <person name="Alves-Ferreira E."/>
            <person name="Grigg M."/>
            <person name="Lorenzi H."/>
            <person name="Galac M."/>
        </authorList>
    </citation>
    <scope>NUCLEOTIDE SEQUENCE [LARGE SCALE GENOMIC DNA]</scope>
    <source>
        <strain evidence="1 2">EAF2021</strain>
    </source>
</reference>
<dbReference type="SMART" id="SM00248">
    <property type="entry name" value="ANK"/>
    <property type="match status" value="15"/>
</dbReference>
<keyword evidence="2" id="KW-1185">Reference proteome</keyword>
<gene>
    <name evidence="1" type="ORF">M9Y10_027658</name>
</gene>
<comment type="caution">
    <text evidence="1">The sequence shown here is derived from an EMBL/GenBank/DDBJ whole genome shotgun (WGS) entry which is preliminary data.</text>
</comment>